<dbReference type="EMBL" id="FNUJ01000005">
    <property type="protein sequence ID" value="SEF30476.1"/>
    <property type="molecule type" value="Genomic_DNA"/>
</dbReference>
<name>A0A1H5QWF4_9PSEU</name>
<dbReference type="PROSITE" id="PS51318">
    <property type="entry name" value="TAT"/>
    <property type="match status" value="1"/>
</dbReference>
<feature type="signal peptide" evidence="2">
    <location>
        <begin position="1"/>
        <end position="26"/>
    </location>
</feature>
<dbReference type="RefSeq" id="WP_086675572.1">
    <property type="nucleotide sequence ID" value="NZ_FNUJ01000005.1"/>
</dbReference>
<dbReference type="Gene3D" id="3.40.630.10">
    <property type="entry name" value="Zn peptidases"/>
    <property type="match status" value="1"/>
</dbReference>
<reference evidence="5" key="1">
    <citation type="submission" date="2016-10" db="EMBL/GenBank/DDBJ databases">
        <authorList>
            <person name="Varghese N."/>
            <person name="Submissions S."/>
        </authorList>
    </citation>
    <scope>NUCLEOTIDE SEQUENCE [LARGE SCALE GENOMIC DNA]</scope>
    <source>
        <strain evidence="5">DSM 44654</strain>
    </source>
</reference>
<feature type="domain" description="Fibronectin type-III" evidence="3">
    <location>
        <begin position="376"/>
        <end position="463"/>
    </location>
</feature>
<sequence length="463" mass="49424">MTSRRAFLTASAAAVAASTIGVPAGAAELGDRGPGVPVRPQRPGPDLRALLRQVDERRIEATVRRLAAFGTRHTLSAQDDPARGIGAARDWLFAQYQQIAAASGGRLTVALQSYVQPPADRIPVPTTITNVVATLRGSTDPGRVYVVSGHYDSRRTDVMDFTGDAPGADDDASGVAVALELARVLSTRQPAATIVFAAVAGEEQGLYGARYMAQQFKAAGTDVQAMFTDDIVGSSRADDGTRDPFTIRLFAEGVPTAETPAEANLRRSIGGENDSPPRQLARFVKSVAENDATGMAVRVIYRRDRYLRGGDHIGFLEQGYPAARFTEPAEDFAHQHQDVRVENGVQYGDLPEFCDFPFVARVARVNGAALWSLATAPGTPKGVKIRTAALTNDSELLWDATPGAVGYEVLWRETTAPDWTHALDVGPALTAKIDLSKDNVFFAVRAVGQGGRRSPAAFPVPVS</sequence>
<organism evidence="4 5">
    <name type="scientific">Amycolatopsis pretoriensis</name>
    <dbReference type="NCBI Taxonomy" id="218821"/>
    <lineage>
        <taxon>Bacteria</taxon>
        <taxon>Bacillati</taxon>
        <taxon>Actinomycetota</taxon>
        <taxon>Actinomycetes</taxon>
        <taxon>Pseudonocardiales</taxon>
        <taxon>Pseudonocardiaceae</taxon>
        <taxon>Amycolatopsis</taxon>
    </lineage>
</organism>
<dbReference type="GO" id="GO:0006508">
    <property type="term" value="P:proteolysis"/>
    <property type="evidence" value="ECO:0007669"/>
    <property type="project" value="InterPro"/>
</dbReference>
<dbReference type="OrthoDB" id="9787436at2"/>
<evidence type="ECO:0000313" key="5">
    <source>
        <dbReference type="Proteomes" id="UP000198878"/>
    </source>
</evidence>
<dbReference type="AlphaFoldDB" id="A0A1H5QWF4"/>
<dbReference type="PANTHER" id="PTHR12147:SF26">
    <property type="entry name" value="PEPTIDASE M28 DOMAIN-CONTAINING PROTEIN"/>
    <property type="match status" value="1"/>
</dbReference>
<dbReference type="CDD" id="cd00063">
    <property type="entry name" value="FN3"/>
    <property type="match status" value="1"/>
</dbReference>
<evidence type="ECO:0000256" key="2">
    <source>
        <dbReference type="SAM" id="SignalP"/>
    </source>
</evidence>
<keyword evidence="1" id="KW-0482">Metalloprotease</keyword>
<feature type="chain" id="PRO_5011587575" evidence="2">
    <location>
        <begin position="27"/>
        <end position="463"/>
    </location>
</feature>
<dbReference type="InterPro" id="IPR003961">
    <property type="entry name" value="FN3_dom"/>
</dbReference>
<dbReference type="GO" id="GO:0008235">
    <property type="term" value="F:metalloexopeptidase activity"/>
    <property type="evidence" value="ECO:0007669"/>
    <property type="project" value="InterPro"/>
</dbReference>
<dbReference type="PROSITE" id="PS50853">
    <property type="entry name" value="FN3"/>
    <property type="match status" value="1"/>
</dbReference>
<dbReference type="InterPro" id="IPR045175">
    <property type="entry name" value="M28_fam"/>
</dbReference>
<dbReference type="InterPro" id="IPR013783">
    <property type="entry name" value="Ig-like_fold"/>
</dbReference>
<accession>A0A1H5QWF4</accession>
<keyword evidence="1" id="KW-0378">Hydrolase</keyword>
<dbReference type="Proteomes" id="UP000198878">
    <property type="component" value="Unassembled WGS sequence"/>
</dbReference>
<evidence type="ECO:0000259" key="3">
    <source>
        <dbReference type="PROSITE" id="PS50853"/>
    </source>
</evidence>
<dbReference type="SUPFAM" id="SSF53187">
    <property type="entry name" value="Zn-dependent exopeptidases"/>
    <property type="match status" value="1"/>
</dbReference>
<protein>
    <submittedName>
        <fullName evidence="4">Peptidase family M28</fullName>
    </submittedName>
</protein>
<evidence type="ECO:0000313" key="4">
    <source>
        <dbReference type="EMBL" id="SEF30476.1"/>
    </source>
</evidence>
<proteinExistence type="predicted"/>
<dbReference type="STRING" id="218821.SAMN05421837_105241"/>
<dbReference type="GO" id="GO:0005975">
    <property type="term" value="P:carbohydrate metabolic process"/>
    <property type="evidence" value="ECO:0007669"/>
    <property type="project" value="UniProtKB-ARBA"/>
</dbReference>
<dbReference type="InterPro" id="IPR007484">
    <property type="entry name" value="Peptidase_M28"/>
</dbReference>
<dbReference type="PANTHER" id="PTHR12147">
    <property type="entry name" value="METALLOPEPTIDASE M28 FAMILY MEMBER"/>
    <property type="match status" value="1"/>
</dbReference>
<keyword evidence="2" id="KW-0732">Signal</keyword>
<keyword evidence="5" id="KW-1185">Reference proteome</keyword>
<evidence type="ECO:0000256" key="1">
    <source>
        <dbReference type="ARBA" id="ARBA00023049"/>
    </source>
</evidence>
<dbReference type="Pfam" id="PF04389">
    <property type="entry name" value="Peptidase_M28"/>
    <property type="match status" value="1"/>
</dbReference>
<keyword evidence="1" id="KW-0645">Protease</keyword>
<dbReference type="InterPro" id="IPR006311">
    <property type="entry name" value="TAT_signal"/>
</dbReference>
<gene>
    <name evidence="4" type="ORF">SAMN05421837_105241</name>
</gene>
<dbReference type="Gene3D" id="2.60.40.10">
    <property type="entry name" value="Immunoglobulins"/>
    <property type="match status" value="1"/>
</dbReference>